<proteinExistence type="predicted"/>
<dbReference type="SUPFAM" id="SSF51338">
    <property type="entry name" value="Composite domain of metallo-dependent hydrolases"/>
    <property type="match status" value="1"/>
</dbReference>
<dbReference type="Gene3D" id="3.40.50.10910">
    <property type="entry name" value="Amidohydrolase"/>
    <property type="match status" value="1"/>
</dbReference>
<gene>
    <name evidence="2" type="ORF">CCHL11_10058</name>
</gene>
<evidence type="ECO:0000259" key="1">
    <source>
        <dbReference type="Pfam" id="PF01979"/>
    </source>
</evidence>
<evidence type="ECO:0000313" key="3">
    <source>
        <dbReference type="Proteomes" id="UP000186583"/>
    </source>
</evidence>
<sequence>MTKIIIQDVHIFNGENVLPPSYVVITRSEGNIQDRMDDCSDAETSDIAVDGKNCTLIPGLVDANVNIKGTVTALRTFASHGVTTVIDLSSNTEQIQALRVYAAGKQGLPTVLSCGTQIAPFRDHQRKPHDNTNETVIHTREDATSYVSSRASGPDRSDFIQVDVDIHSLSDELLRTIVDAAHTHDKLTIARTARKASYHRAMKAGFDIFTHAPLDEPLDAELAREMAAQKKVFVPTLTASRGHAAPRQGANPGPAFRTAYKNAVKSVHVAYEAGVTICAGTTANMNPGDQTPGDQIPFGESLHEELRLLTEAGMHPLDVLRAATCLAAKAFRLHDRGIVRGGLRADLLLIDGNPLEDITATCRVRKVWIQGRPLEPETTE</sequence>
<dbReference type="Gene3D" id="3.30.110.90">
    <property type="entry name" value="Amidohydrolase"/>
    <property type="match status" value="1"/>
</dbReference>
<dbReference type="GO" id="GO:0016810">
    <property type="term" value="F:hydrolase activity, acting on carbon-nitrogen (but not peptide) bonds"/>
    <property type="evidence" value="ECO:0007669"/>
    <property type="project" value="InterPro"/>
</dbReference>
<dbReference type="PANTHER" id="PTHR43135">
    <property type="entry name" value="ALPHA-D-RIBOSE 1-METHYLPHOSPHONATE 5-TRIPHOSPHATE DIPHOSPHATASE"/>
    <property type="match status" value="1"/>
</dbReference>
<dbReference type="EMBL" id="MPGH01000207">
    <property type="protein sequence ID" value="OLN83102.1"/>
    <property type="molecule type" value="Genomic_DNA"/>
</dbReference>
<feature type="domain" description="Amidohydrolase-related" evidence="1">
    <location>
        <begin position="69"/>
        <end position="372"/>
    </location>
</feature>
<dbReference type="InterPro" id="IPR051781">
    <property type="entry name" value="Metallo-dep_Hydrolase"/>
</dbReference>
<dbReference type="SUPFAM" id="SSF51556">
    <property type="entry name" value="Metallo-dependent hydrolases"/>
    <property type="match status" value="1"/>
</dbReference>
<dbReference type="PANTHER" id="PTHR43135:SF3">
    <property type="entry name" value="ALPHA-D-RIBOSE 1-METHYLPHOSPHONATE 5-TRIPHOSPHATE DIPHOSPHATASE"/>
    <property type="match status" value="1"/>
</dbReference>
<dbReference type="Proteomes" id="UP000186583">
    <property type="component" value="Unassembled WGS sequence"/>
</dbReference>
<dbReference type="InterPro" id="IPR032466">
    <property type="entry name" value="Metal_Hydrolase"/>
</dbReference>
<dbReference type="Pfam" id="PF01979">
    <property type="entry name" value="Amidohydro_1"/>
    <property type="match status" value="1"/>
</dbReference>
<keyword evidence="3" id="KW-1185">Reference proteome</keyword>
<reference evidence="2 3" key="1">
    <citation type="submission" date="2016-11" db="EMBL/GenBank/DDBJ databases">
        <title>Draft Genome Assembly of Colletotrichum chlorophyti a pathogen of herbaceous plants.</title>
        <authorList>
            <person name="Gan P."/>
            <person name="Narusaka M."/>
            <person name="Tsushima A."/>
            <person name="Narusaka Y."/>
            <person name="Takano Y."/>
            <person name="Shirasu K."/>
        </authorList>
    </citation>
    <scope>NUCLEOTIDE SEQUENCE [LARGE SCALE GENOMIC DNA]</scope>
    <source>
        <strain evidence="2 3">NTL11</strain>
    </source>
</reference>
<dbReference type="InterPro" id="IPR006680">
    <property type="entry name" value="Amidohydro-rel"/>
</dbReference>
<dbReference type="OrthoDB" id="5595695at2759"/>
<evidence type="ECO:0000313" key="2">
    <source>
        <dbReference type="EMBL" id="OLN83102.1"/>
    </source>
</evidence>
<protein>
    <submittedName>
        <fullName evidence="2">Adenine deaminase 2-like protein 2</fullName>
    </submittedName>
</protein>
<name>A0A1Q8RFI3_9PEZI</name>
<dbReference type="STRING" id="708187.A0A1Q8RFI3"/>
<dbReference type="Gene3D" id="2.30.40.10">
    <property type="entry name" value="Urease, subunit C, domain 1"/>
    <property type="match status" value="1"/>
</dbReference>
<dbReference type="InterPro" id="IPR011059">
    <property type="entry name" value="Metal-dep_hydrolase_composite"/>
</dbReference>
<accession>A0A1Q8RFI3</accession>
<dbReference type="Gene3D" id="1.20.58.520">
    <property type="entry name" value="Amidohydrolase"/>
    <property type="match status" value="1"/>
</dbReference>
<organism evidence="2 3">
    <name type="scientific">Colletotrichum chlorophyti</name>
    <dbReference type="NCBI Taxonomy" id="708187"/>
    <lineage>
        <taxon>Eukaryota</taxon>
        <taxon>Fungi</taxon>
        <taxon>Dikarya</taxon>
        <taxon>Ascomycota</taxon>
        <taxon>Pezizomycotina</taxon>
        <taxon>Sordariomycetes</taxon>
        <taxon>Hypocreomycetidae</taxon>
        <taxon>Glomerellales</taxon>
        <taxon>Glomerellaceae</taxon>
        <taxon>Colletotrichum</taxon>
    </lineage>
</organism>
<comment type="caution">
    <text evidence="2">The sequence shown here is derived from an EMBL/GenBank/DDBJ whole genome shotgun (WGS) entry which is preliminary data.</text>
</comment>
<dbReference type="AlphaFoldDB" id="A0A1Q8RFI3"/>